<feature type="transmembrane region" description="Helical" evidence="1">
    <location>
        <begin position="90"/>
        <end position="111"/>
    </location>
</feature>
<keyword evidence="1" id="KW-0472">Membrane</keyword>
<sequence>MNSRNCYKKEGLCFLQHFACSYLSLVFLVSHKCGSFSVYLPDDQKKTLCVVEAVRCYGTPTIITTLLLFILIDHTAITFGTYIYPTWSVAFGWISAMCPIVPILTVVLWALFKEKGNLKQVNYLKFLILITLFSQYLKFEIFD</sequence>
<dbReference type="InterPro" id="IPR037272">
    <property type="entry name" value="SNS_sf"/>
</dbReference>
<keyword evidence="3" id="KW-1185">Reference proteome</keyword>
<evidence type="ECO:0000256" key="1">
    <source>
        <dbReference type="SAM" id="Phobius"/>
    </source>
</evidence>
<keyword evidence="1" id="KW-0812">Transmembrane</keyword>
<accession>A0A4Y2LDR0</accession>
<name>A0A4Y2LDR0_ARAVE</name>
<dbReference type="Proteomes" id="UP000499080">
    <property type="component" value="Unassembled WGS sequence"/>
</dbReference>
<dbReference type="OrthoDB" id="6581954at2759"/>
<organism evidence="2 3">
    <name type="scientific">Araneus ventricosus</name>
    <name type="common">Orbweaver spider</name>
    <name type="synonym">Epeira ventricosa</name>
    <dbReference type="NCBI Taxonomy" id="182803"/>
    <lineage>
        <taxon>Eukaryota</taxon>
        <taxon>Metazoa</taxon>
        <taxon>Ecdysozoa</taxon>
        <taxon>Arthropoda</taxon>
        <taxon>Chelicerata</taxon>
        <taxon>Arachnida</taxon>
        <taxon>Araneae</taxon>
        <taxon>Araneomorphae</taxon>
        <taxon>Entelegynae</taxon>
        <taxon>Araneoidea</taxon>
        <taxon>Araneidae</taxon>
        <taxon>Araneus</taxon>
    </lineage>
</organism>
<comment type="caution">
    <text evidence="2">The sequence shown here is derived from an EMBL/GenBank/DDBJ whole genome shotgun (WGS) entry which is preliminary data.</text>
</comment>
<gene>
    <name evidence="2" type="ORF">AVEN_62937_1</name>
</gene>
<proteinExistence type="predicted"/>
<dbReference type="SUPFAM" id="SSF161070">
    <property type="entry name" value="SNF-like"/>
    <property type="match status" value="1"/>
</dbReference>
<dbReference type="EMBL" id="BGPR01005581">
    <property type="protein sequence ID" value="GBN11487.1"/>
    <property type="molecule type" value="Genomic_DNA"/>
</dbReference>
<protein>
    <submittedName>
        <fullName evidence="2">Uncharacterized protein</fullName>
    </submittedName>
</protein>
<evidence type="ECO:0000313" key="3">
    <source>
        <dbReference type="Proteomes" id="UP000499080"/>
    </source>
</evidence>
<dbReference type="AlphaFoldDB" id="A0A4Y2LDR0"/>
<keyword evidence="1" id="KW-1133">Transmembrane helix</keyword>
<reference evidence="2 3" key="1">
    <citation type="journal article" date="2019" name="Sci. Rep.">
        <title>Orb-weaving spider Araneus ventricosus genome elucidates the spidroin gene catalogue.</title>
        <authorList>
            <person name="Kono N."/>
            <person name="Nakamura H."/>
            <person name="Ohtoshi R."/>
            <person name="Moran D.A.P."/>
            <person name="Shinohara A."/>
            <person name="Yoshida Y."/>
            <person name="Fujiwara M."/>
            <person name="Mori M."/>
            <person name="Tomita M."/>
            <person name="Arakawa K."/>
        </authorList>
    </citation>
    <scope>NUCLEOTIDE SEQUENCE [LARGE SCALE GENOMIC DNA]</scope>
</reference>
<evidence type="ECO:0000313" key="2">
    <source>
        <dbReference type="EMBL" id="GBN11487.1"/>
    </source>
</evidence>
<feature type="transmembrane region" description="Helical" evidence="1">
    <location>
        <begin position="62"/>
        <end position="84"/>
    </location>
</feature>